<accession>A0ABU3VIY2</accession>
<comment type="subcellular location">
    <subcellularLocation>
        <location evidence="6">Cytoplasm</location>
    </subcellularLocation>
</comment>
<protein>
    <recommendedName>
        <fullName evidence="6">Ribosomal RNA small subunit methyltransferase G</fullName>
        <ecNumber evidence="6">2.1.1.170</ecNumber>
    </recommendedName>
    <alternativeName>
        <fullName evidence="6">16S rRNA 7-methylguanosine methyltransferase</fullName>
        <shortName evidence="6">16S rRNA m7G methyltransferase</shortName>
    </alternativeName>
</protein>
<sequence length="207" mass="23033">MNLSGDEGRRHPNVSRETLDRLNCFEALVQKWNPRINLVSRKSLDDLWPRHIIDSIQVFRSTDKAGHWVDLGSGGGFPGIVIAILAAEERPEVGVTLVESDQRKCAFLRTAIRETGVKCRVLAKRIELVEPQNADVLSARALTNLPGLLEFAERHLSTDGLALFPKGVTWQKEVAEARRAWRFNVESVDSSTEAGAVILKVKGISRD</sequence>
<dbReference type="Proteomes" id="UP001255416">
    <property type="component" value="Unassembled WGS sequence"/>
</dbReference>
<dbReference type="EC" id="2.1.1.170" evidence="6"/>
<dbReference type="PANTHER" id="PTHR31760">
    <property type="entry name" value="S-ADENOSYL-L-METHIONINE-DEPENDENT METHYLTRANSFERASES SUPERFAMILY PROTEIN"/>
    <property type="match status" value="1"/>
</dbReference>
<evidence type="ECO:0000256" key="1">
    <source>
        <dbReference type="ARBA" id="ARBA00022490"/>
    </source>
</evidence>
<dbReference type="GO" id="GO:0008168">
    <property type="term" value="F:methyltransferase activity"/>
    <property type="evidence" value="ECO:0007669"/>
    <property type="project" value="UniProtKB-KW"/>
</dbReference>
<reference evidence="8" key="1">
    <citation type="submission" date="2023-05" db="EMBL/GenBank/DDBJ databases">
        <title>Sedimentitalea sp. nov. JM2-8.</title>
        <authorList>
            <person name="Huang J."/>
        </authorList>
    </citation>
    <scope>NUCLEOTIDE SEQUENCE [LARGE SCALE GENOMIC DNA]</scope>
    <source>
        <strain evidence="8">KHS03</strain>
    </source>
</reference>
<name>A0ABU3VIY2_9RHOB</name>
<dbReference type="SUPFAM" id="SSF53335">
    <property type="entry name" value="S-adenosyl-L-methionine-dependent methyltransferases"/>
    <property type="match status" value="1"/>
</dbReference>
<dbReference type="PIRSF" id="PIRSF003078">
    <property type="entry name" value="GidB"/>
    <property type="match status" value="1"/>
</dbReference>
<organism evidence="7 8">
    <name type="scientific">Sedimentitalea todarodis</name>
    <dbReference type="NCBI Taxonomy" id="1631240"/>
    <lineage>
        <taxon>Bacteria</taxon>
        <taxon>Pseudomonadati</taxon>
        <taxon>Pseudomonadota</taxon>
        <taxon>Alphaproteobacteria</taxon>
        <taxon>Rhodobacterales</taxon>
        <taxon>Paracoccaceae</taxon>
        <taxon>Sedimentitalea</taxon>
    </lineage>
</organism>
<dbReference type="RefSeq" id="WP_316780432.1">
    <property type="nucleotide sequence ID" value="NZ_JASMWN010000019.1"/>
</dbReference>
<dbReference type="NCBIfam" id="TIGR00138">
    <property type="entry name" value="rsmG_gidB"/>
    <property type="match status" value="1"/>
</dbReference>
<dbReference type="HAMAP" id="MF_00074">
    <property type="entry name" value="16SrRNA_methyltr_G"/>
    <property type="match status" value="1"/>
</dbReference>
<keyword evidence="3 6" id="KW-0489">Methyltransferase</keyword>
<comment type="caution">
    <text evidence="7">The sequence shown here is derived from an EMBL/GenBank/DDBJ whole genome shotgun (WGS) entry which is preliminary data.</text>
</comment>
<feature type="binding site" evidence="6">
    <location>
        <position position="77"/>
    </location>
    <ligand>
        <name>S-adenosyl-L-methionine</name>
        <dbReference type="ChEBI" id="CHEBI:59789"/>
    </ligand>
</feature>
<dbReference type="PANTHER" id="PTHR31760:SF0">
    <property type="entry name" value="S-ADENOSYL-L-METHIONINE-DEPENDENT METHYLTRANSFERASES SUPERFAMILY PROTEIN"/>
    <property type="match status" value="1"/>
</dbReference>
<feature type="binding site" evidence="6">
    <location>
        <position position="72"/>
    </location>
    <ligand>
        <name>S-adenosyl-L-methionine</name>
        <dbReference type="ChEBI" id="CHEBI:59789"/>
    </ligand>
</feature>
<evidence type="ECO:0000256" key="2">
    <source>
        <dbReference type="ARBA" id="ARBA00022552"/>
    </source>
</evidence>
<evidence type="ECO:0000256" key="5">
    <source>
        <dbReference type="ARBA" id="ARBA00022691"/>
    </source>
</evidence>
<dbReference type="Gene3D" id="3.40.50.150">
    <property type="entry name" value="Vaccinia Virus protein VP39"/>
    <property type="match status" value="1"/>
</dbReference>
<evidence type="ECO:0000313" key="8">
    <source>
        <dbReference type="Proteomes" id="UP001255416"/>
    </source>
</evidence>
<keyword evidence="5 6" id="KW-0949">S-adenosyl-L-methionine</keyword>
<dbReference type="InterPro" id="IPR029063">
    <property type="entry name" value="SAM-dependent_MTases_sf"/>
</dbReference>
<dbReference type="GO" id="GO:0032259">
    <property type="term" value="P:methylation"/>
    <property type="evidence" value="ECO:0007669"/>
    <property type="project" value="UniProtKB-KW"/>
</dbReference>
<keyword evidence="2 6" id="KW-0698">rRNA processing</keyword>
<evidence type="ECO:0000313" key="7">
    <source>
        <dbReference type="EMBL" id="MDU9006058.1"/>
    </source>
</evidence>
<evidence type="ECO:0000256" key="3">
    <source>
        <dbReference type="ARBA" id="ARBA00022603"/>
    </source>
</evidence>
<evidence type="ECO:0000256" key="6">
    <source>
        <dbReference type="HAMAP-Rule" id="MF_00074"/>
    </source>
</evidence>
<comment type="caution">
    <text evidence="6">Lacks conserved residue(s) required for the propagation of feature annotation.</text>
</comment>
<proteinExistence type="inferred from homology"/>
<comment type="catalytic activity">
    <reaction evidence="6">
        <text>guanosine(527) in 16S rRNA + S-adenosyl-L-methionine = N(7)-methylguanosine(527) in 16S rRNA + S-adenosyl-L-homocysteine</text>
        <dbReference type="Rhea" id="RHEA:42732"/>
        <dbReference type="Rhea" id="RHEA-COMP:10209"/>
        <dbReference type="Rhea" id="RHEA-COMP:10210"/>
        <dbReference type="ChEBI" id="CHEBI:57856"/>
        <dbReference type="ChEBI" id="CHEBI:59789"/>
        <dbReference type="ChEBI" id="CHEBI:74269"/>
        <dbReference type="ChEBI" id="CHEBI:74480"/>
        <dbReference type="EC" id="2.1.1.170"/>
    </reaction>
</comment>
<dbReference type="EMBL" id="JASMWN010000019">
    <property type="protein sequence ID" value="MDU9006058.1"/>
    <property type="molecule type" value="Genomic_DNA"/>
</dbReference>
<comment type="function">
    <text evidence="6">Specifically methylates the N7 position of guanine in position 527 of 16S rRNA.</text>
</comment>
<keyword evidence="4 6" id="KW-0808">Transferase</keyword>
<keyword evidence="8" id="KW-1185">Reference proteome</keyword>
<keyword evidence="1 6" id="KW-0963">Cytoplasm</keyword>
<comment type="similarity">
    <text evidence="6">Belongs to the methyltransferase superfamily. RNA methyltransferase RsmG family.</text>
</comment>
<evidence type="ECO:0000256" key="4">
    <source>
        <dbReference type="ARBA" id="ARBA00022679"/>
    </source>
</evidence>
<feature type="binding site" evidence="6">
    <location>
        <position position="140"/>
    </location>
    <ligand>
        <name>S-adenosyl-L-methionine</name>
        <dbReference type="ChEBI" id="CHEBI:59789"/>
    </ligand>
</feature>
<dbReference type="Pfam" id="PF02527">
    <property type="entry name" value="GidB"/>
    <property type="match status" value="1"/>
</dbReference>
<gene>
    <name evidence="6 7" type="primary">rsmG</name>
    <name evidence="7" type="ORF">QO231_19680</name>
</gene>
<feature type="binding site" evidence="6">
    <location>
        <begin position="126"/>
        <end position="127"/>
    </location>
    <ligand>
        <name>S-adenosyl-L-methionine</name>
        <dbReference type="ChEBI" id="CHEBI:59789"/>
    </ligand>
</feature>
<dbReference type="InterPro" id="IPR003682">
    <property type="entry name" value="rRNA_ssu_MeTfrase_G"/>
</dbReference>